<keyword evidence="1" id="KW-1133">Transmembrane helix</keyword>
<evidence type="ECO:0000256" key="1">
    <source>
        <dbReference type="SAM" id="Phobius"/>
    </source>
</evidence>
<dbReference type="RefSeq" id="WP_256532892.1">
    <property type="nucleotide sequence ID" value="NZ_CP101824.1"/>
</dbReference>
<protein>
    <submittedName>
        <fullName evidence="2">Uncharacterized protein</fullName>
    </submittedName>
</protein>
<keyword evidence="1" id="KW-0812">Transmembrane</keyword>
<dbReference type="EMBL" id="JBHSAQ010000011">
    <property type="protein sequence ID" value="MFC3959343.1"/>
    <property type="molecule type" value="Genomic_DNA"/>
</dbReference>
<comment type="caution">
    <text evidence="2">The sequence shown here is derived from an EMBL/GenBank/DDBJ whole genome shotgun (WGS) entry which is preliminary data.</text>
</comment>
<sequence length="70" mass="7503">MTDLIVVALAITLAVGQWLVAAVVYIDARRLGLDRPGHYPLAIVVPLAGFVVVAVYATERTRLAERTAAD</sequence>
<reference evidence="2 3" key="1">
    <citation type="journal article" date="2019" name="Int. J. Syst. Evol. Microbiol.">
        <title>The Global Catalogue of Microorganisms (GCM) 10K type strain sequencing project: providing services to taxonomists for standard genome sequencing and annotation.</title>
        <authorList>
            <consortium name="The Broad Institute Genomics Platform"/>
            <consortium name="The Broad Institute Genome Sequencing Center for Infectious Disease"/>
            <person name="Wu L."/>
            <person name="Ma J."/>
        </authorList>
    </citation>
    <scope>NUCLEOTIDE SEQUENCE [LARGE SCALE GENOMIC DNA]</scope>
    <source>
        <strain evidence="2 3">IBRC-M 10256</strain>
    </source>
</reference>
<dbReference type="AlphaFoldDB" id="A0ABD5NQN7"/>
<feature type="transmembrane region" description="Helical" evidence="1">
    <location>
        <begin position="38"/>
        <end position="57"/>
    </location>
</feature>
<evidence type="ECO:0000313" key="3">
    <source>
        <dbReference type="Proteomes" id="UP001595846"/>
    </source>
</evidence>
<keyword evidence="3" id="KW-1185">Reference proteome</keyword>
<dbReference type="Proteomes" id="UP001595846">
    <property type="component" value="Unassembled WGS sequence"/>
</dbReference>
<dbReference type="GeneID" id="73901998"/>
<name>A0ABD5NQN7_9EURY</name>
<organism evidence="2 3">
    <name type="scientific">Halovivax cerinus</name>
    <dbReference type="NCBI Taxonomy" id="1487865"/>
    <lineage>
        <taxon>Archaea</taxon>
        <taxon>Methanobacteriati</taxon>
        <taxon>Methanobacteriota</taxon>
        <taxon>Stenosarchaea group</taxon>
        <taxon>Halobacteria</taxon>
        <taxon>Halobacteriales</taxon>
        <taxon>Natrialbaceae</taxon>
        <taxon>Halovivax</taxon>
    </lineage>
</organism>
<evidence type="ECO:0000313" key="2">
    <source>
        <dbReference type="EMBL" id="MFC3959343.1"/>
    </source>
</evidence>
<keyword evidence="1" id="KW-0472">Membrane</keyword>
<accession>A0ABD5NQN7</accession>
<gene>
    <name evidence="2" type="ORF">ACFOUR_13340</name>
</gene>
<proteinExistence type="predicted"/>